<dbReference type="GO" id="GO:0010333">
    <property type="term" value="F:terpene synthase activity"/>
    <property type="evidence" value="ECO:0007669"/>
    <property type="project" value="InterPro"/>
</dbReference>
<evidence type="ECO:0000259" key="4">
    <source>
        <dbReference type="Pfam" id="PF03936"/>
    </source>
</evidence>
<name>A0A2P5BIE7_PARAD</name>
<gene>
    <name evidence="5" type="ORF">PanWU01x14_236570</name>
</gene>
<dbReference type="GO" id="GO:0000287">
    <property type="term" value="F:magnesium ion binding"/>
    <property type="evidence" value="ECO:0007669"/>
    <property type="project" value="InterPro"/>
</dbReference>
<dbReference type="SUPFAM" id="SSF48576">
    <property type="entry name" value="Terpenoid synthases"/>
    <property type="match status" value="1"/>
</dbReference>
<dbReference type="InterPro" id="IPR050148">
    <property type="entry name" value="Terpene_synthase-like"/>
</dbReference>
<evidence type="ECO:0000256" key="2">
    <source>
        <dbReference type="ARBA" id="ARBA00022723"/>
    </source>
</evidence>
<accession>A0A2P5BIE7</accession>
<feature type="domain" description="Terpene synthase metal-binding" evidence="4">
    <location>
        <begin position="1"/>
        <end position="116"/>
    </location>
</feature>
<dbReference type="Pfam" id="PF03936">
    <property type="entry name" value="Terpene_synth_C"/>
    <property type="match status" value="1"/>
</dbReference>
<sequence>MKICFLALYNTINDMVYDTLREHEEYSLPYLTKAWSDMLKAFLQEKKWSQNKETPIFKDYLENGWMSVSGVVILVHTYFLMSQNITKQGLESLENYHNLLRWPSIIFRLCNDLGTST</sequence>
<dbReference type="OrthoDB" id="1936865at2759"/>
<evidence type="ECO:0000256" key="3">
    <source>
        <dbReference type="ARBA" id="ARBA00022842"/>
    </source>
</evidence>
<comment type="caution">
    <text evidence="5">The sequence shown here is derived from an EMBL/GenBank/DDBJ whole genome shotgun (WGS) entry which is preliminary data.</text>
</comment>
<keyword evidence="2" id="KW-0479">Metal-binding</keyword>
<comment type="cofactor">
    <cofactor evidence="1">
        <name>Mg(2+)</name>
        <dbReference type="ChEBI" id="CHEBI:18420"/>
    </cofactor>
</comment>
<dbReference type="PANTHER" id="PTHR31225">
    <property type="entry name" value="OS04G0344100 PROTEIN-RELATED"/>
    <property type="match status" value="1"/>
</dbReference>
<organism evidence="5 6">
    <name type="scientific">Parasponia andersonii</name>
    <name type="common">Sponia andersonii</name>
    <dbReference type="NCBI Taxonomy" id="3476"/>
    <lineage>
        <taxon>Eukaryota</taxon>
        <taxon>Viridiplantae</taxon>
        <taxon>Streptophyta</taxon>
        <taxon>Embryophyta</taxon>
        <taxon>Tracheophyta</taxon>
        <taxon>Spermatophyta</taxon>
        <taxon>Magnoliopsida</taxon>
        <taxon>eudicotyledons</taxon>
        <taxon>Gunneridae</taxon>
        <taxon>Pentapetalae</taxon>
        <taxon>rosids</taxon>
        <taxon>fabids</taxon>
        <taxon>Rosales</taxon>
        <taxon>Cannabaceae</taxon>
        <taxon>Parasponia</taxon>
    </lineage>
</organism>
<dbReference type="InterPro" id="IPR008949">
    <property type="entry name" value="Isoprenoid_synthase_dom_sf"/>
</dbReference>
<protein>
    <submittedName>
        <fullName evidence="5">Squalene/phytoene synthase</fullName>
    </submittedName>
</protein>
<dbReference type="AlphaFoldDB" id="A0A2P5BIE7"/>
<dbReference type="GO" id="GO:0016114">
    <property type="term" value="P:terpenoid biosynthetic process"/>
    <property type="evidence" value="ECO:0007669"/>
    <property type="project" value="InterPro"/>
</dbReference>
<keyword evidence="6" id="KW-1185">Reference proteome</keyword>
<dbReference type="STRING" id="3476.A0A2P5BIE7"/>
<dbReference type="InterPro" id="IPR005630">
    <property type="entry name" value="Terpene_synthase_metal-bd"/>
</dbReference>
<proteinExistence type="predicted"/>
<dbReference type="PANTHER" id="PTHR31225:SF252">
    <property type="entry name" value="TERPENE SYNTHASE 12-RELATED"/>
    <property type="match status" value="1"/>
</dbReference>
<feature type="non-terminal residue" evidence="5">
    <location>
        <position position="117"/>
    </location>
</feature>
<dbReference type="Gene3D" id="1.10.600.10">
    <property type="entry name" value="Farnesyl Diphosphate Synthase"/>
    <property type="match status" value="1"/>
</dbReference>
<evidence type="ECO:0000313" key="5">
    <source>
        <dbReference type="EMBL" id="PON48550.1"/>
    </source>
</evidence>
<dbReference type="EMBL" id="JXTB01000275">
    <property type="protein sequence ID" value="PON48550.1"/>
    <property type="molecule type" value="Genomic_DNA"/>
</dbReference>
<keyword evidence="3" id="KW-0460">Magnesium</keyword>
<evidence type="ECO:0000313" key="6">
    <source>
        <dbReference type="Proteomes" id="UP000237105"/>
    </source>
</evidence>
<dbReference type="Proteomes" id="UP000237105">
    <property type="component" value="Unassembled WGS sequence"/>
</dbReference>
<evidence type="ECO:0000256" key="1">
    <source>
        <dbReference type="ARBA" id="ARBA00001946"/>
    </source>
</evidence>
<reference evidence="6" key="1">
    <citation type="submission" date="2016-06" db="EMBL/GenBank/DDBJ databases">
        <title>Parallel loss of symbiosis genes in relatives of nitrogen-fixing non-legume Parasponia.</title>
        <authorList>
            <person name="Van Velzen R."/>
            <person name="Holmer R."/>
            <person name="Bu F."/>
            <person name="Rutten L."/>
            <person name="Van Zeijl A."/>
            <person name="Liu W."/>
            <person name="Santuari L."/>
            <person name="Cao Q."/>
            <person name="Sharma T."/>
            <person name="Shen D."/>
            <person name="Roswanjaya Y."/>
            <person name="Wardhani T."/>
            <person name="Kalhor M.S."/>
            <person name="Jansen J."/>
            <person name="Van den Hoogen J."/>
            <person name="Gungor B."/>
            <person name="Hartog M."/>
            <person name="Hontelez J."/>
            <person name="Verver J."/>
            <person name="Yang W.-C."/>
            <person name="Schijlen E."/>
            <person name="Repin R."/>
            <person name="Schilthuizen M."/>
            <person name="Schranz E."/>
            <person name="Heidstra R."/>
            <person name="Miyata K."/>
            <person name="Fedorova E."/>
            <person name="Kohlen W."/>
            <person name="Bisseling T."/>
            <person name="Smit S."/>
            <person name="Geurts R."/>
        </authorList>
    </citation>
    <scope>NUCLEOTIDE SEQUENCE [LARGE SCALE GENOMIC DNA]</scope>
    <source>
        <strain evidence="6">cv. WU1-14</strain>
    </source>
</reference>